<sequence length="289" mass="31505">MPKPARASRTAVLVCQGRAAADGLIAPDRFADPTALPLLRPDEREAVQWVRDGAVPQPWRQRVDYETVRASAELMVPRTVAIDEAVRARPSPQVVLLGAGLDGRAWRMPEFAGVTVFEVDQPASQLDKRERAARLLGTPPRFVPVDLRRDPLGEALAAAGHRTTEATTWVWEGVVPYLTRAQVTGTLAALAGCSGPGSRLIVNFQLPATSATLGRLVARLLMASTGRSTVWAKEPWRSTWRPADMAALLARHGFTVTRDENLLDAARALSLPIRHARSLSHSRVMVADR</sequence>
<dbReference type="InterPro" id="IPR029063">
    <property type="entry name" value="SAM-dependent_MTases_sf"/>
</dbReference>
<protein>
    <recommendedName>
        <fullName evidence="6">S-adenosyl-L-methionine-dependent methyltransferase</fullName>
        <ecNumber evidence="6">2.1.1.-</ecNumber>
    </recommendedName>
</protein>
<dbReference type="EMBL" id="JBHSQS010000002">
    <property type="protein sequence ID" value="MFC5922360.1"/>
    <property type="molecule type" value="Genomic_DNA"/>
</dbReference>
<dbReference type="EC" id="2.1.1.-" evidence="6"/>
<evidence type="ECO:0000313" key="7">
    <source>
        <dbReference type="EMBL" id="MFC5922360.1"/>
    </source>
</evidence>
<dbReference type="NCBIfam" id="TIGR00027">
    <property type="entry name" value="mthyl_TIGR00027"/>
    <property type="match status" value="1"/>
</dbReference>
<gene>
    <name evidence="7" type="ORF">ACFQGL_03265</name>
</gene>
<comment type="function">
    <text evidence="1 6">Exhibits S-adenosyl-L-methionine-dependent methyltransferase activity.</text>
</comment>
<evidence type="ECO:0000256" key="5">
    <source>
        <dbReference type="ARBA" id="ARBA00022691"/>
    </source>
</evidence>
<dbReference type="InterPro" id="IPR007213">
    <property type="entry name" value="Ppm1/Ppm2/Tcmp"/>
</dbReference>
<comment type="similarity">
    <text evidence="2 6">Belongs to the UPF0677 family.</text>
</comment>
<dbReference type="SUPFAM" id="SSF53335">
    <property type="entry name" value="S-adenosyl-L-methionine-dependent methyltransferases"/>
    <property type="match status" value="1"/>
</dbReference>
<dbReference type="PANTHER" id="PTHR43619:SF2">
    <property type="entry name" value="S-ADENOSYL-L-METHIONINE-DEPENDENT METHYLTRANSFERASES SUPERFAMILY PROTEIN"/>
    <property type="match status" value="1"/>
</dbReference>
<dbReference type="Pfam" id="PF04072">
    <property type="entry name" value="LCM"/>
    <property type="match status" value="1"/>
</dbReference>
<dbReference type="InterPro" id="IPR011610">
    <property type="entry name" value="SAM_mthyl_Trfase_ML2640-like"/>
</dbReference>
<dbReference type="Gene3D" id="3.40.50.150">
    <property type="entry name" value="Vaccinia Virus protein VP39"/>
    <property type="match status" value="1"/>
</dbReference>
<dbReference type="Proteomes" id="UP001596226">
    <property type="component" value="Unassembled WGS sequence"/>
</dbReference>
<keyword evidence="5 6" id="KW-0949">S-adenosyl-L-methionine</keyword>
<keyword evidence="8" id="KW-1185">Reference proteome</keyword>
<accession>A0ABW1GYL4</accession>
<reference evidence="8" key="1">
    <citation type="journal article" date="2019" name="Int. J. Syst. Evol. Microbiol.">
        <title>The Global Catalogue of Microorganisms (GCM) 10K type strain sequencing project: providing services to taxonomists for standard genome sequencing and annotation.</title>
        <authorList>
            <consortium name="The Broad Institute Genomics Platform"/>
            <consortium name="The Broad Institute Genome Sequencing Center for Infectious Disease"/>
            <person name="Wu L."/>
            <person name="Ma J."/>
        </authorList>
    </citation>
    <scope>NUCLEOTIDE SEQUENCE [LARGE SCALE GENOMIC DNA]</scope>
    <source>
        <strain evidence="8">CGMCC 4.7144</strain>
    </source>
</reference>
<evidence type="ECO:0000256" key="3">
    <source>
        <dbReference type="ARBA" id="ARBA00022603"/>
    </source>
</evidence>
<proteinExistence type="inferred from homology"/>
<evidence type="ECO:0000256" key="4">
    <source>
        <dbReference type="ARBA" id="ARBA00022679"/>
    </source>
</evidence>
<name>A0ABW1GYL4_9ACTN</name>
<organism evidence="7 8">
    <name type="scientific">Micromonospora vulcania</name>
    <dbReference type="NCBI Taxonomy" id="1441873"/>
    <lineage>
        <taxon>Bacteria</taxon>
        <taxon>Bacillati</taxon>
        <taxon>Actinomycetota</taxon>
        <taxon>Actinomycetes</taxon>
        <taxon>Micromonosporales</taxon>
        <taxon>Micromonosporaceae</taxon>
        <taxon>Micromonospora</taxon>
    </lineage>
</organism>
<dbReference type="GO" id="GO:0032259">
    <property type="term" value="P:methylation"/>
    <property type="evidence" value="ECO:0007669"/>
    <property type="project" value="UniProtKB-KW"/>
</dbReference>
<dbReference type="RefSeq" id="WP_377505061.1">
    <property type="nucleotide sequence ID" value="NZ_JBHSQS010000002.1"/>
</dbReference>
<comment type="caution">
    <text evidence="7">The sequence shown here is derived from an EMBL/GenBank/DDBJ whole genome shotgun (WGS) entry which is preliminary data.</text>
</comment>
<keyword evidence="3 6" id="KW-0489">Methyltransferase</keyword>
<dbReference type="PANTHER" id="PTHR43619">
    <property type="entry name" value="S-ADENOSYL-L-METHIONINE-DEPENDENT METHYLTRANSFERASE YKTD-RELATED"/>
    <property type="match status" value="1"/>
</dbReference>
<evidence type="ECO:0000256" key="1">
    <source>
        <dbReference type="ARBA" id="ARBA00003907"/>
    </source>
</evidence>
<keyword evidence="4" id="KW-0808">Transferase</keyword>
<dbReference type="GO" id="GO:0008168">
    <property type="term" value="F:methyltransferase activity"/>
    <property type="evidence" value="ECO:0007669"/>
    <property type="project" value="UniProtKB-KW"/>
</dbReference>
<evidence type="ECO:0000313" key="8">
    <source>
        <dbReference type="Proteomes" id="UP001596226"/>
    </source>
</evidence>
<evidence type="ECO:0000256" key="2">
    <source>
        <dbReference type="ARBA" id="ARBA00008138"/>
    </source>
</evidence>
<evidence type="ECO:0000256" key="6">
    <source>
        <dbReference type="RuleBase" id="RU362030"/>
    </source>
</evidence>